<dbReference type="HOGENOM" id="CLU_501296_0_0_10"/>
<accession>A3I1N9</accession>
<evidence type="ECO:0000313" key="2">
    <source>
        <dbReference type="EMBL" id="EAZ79705.1"/>
    </source>
</evidence>
<evidence type="ECO:0000256" key="1">
    <source>
        <dbReference type="SAM" id="Phobius"/>
    </source>
</evidence>
<keyword evidence="1" id="KW-0472">Membrane</keyword>
<feature type="transmembrane region" description="Helical" evidence="1">
    <location>
        <begin position="6"/>
        <end position="30"/>
    </location>
</feature>
<keyword evidence="3" id="KW-1185">Reference proteome</keyword>
<sequence length="540" mass="61100">MIKFDPSFPILWLIVFVIFLTAILGAQMVFTFKSKITKQQKIIRGAIYGFIYLSLLGFIFQPTWQTELTSEPVLVYSDDVTSEELKYLRDSLDLRKSLSIEKYSGEGNPVYLVGSRFSDVELNLLSGKEIQLLSNRSSVGLEFIIWKGFVRQGELQKIIGKTGSDSAASVILKAGELIIAEDSIHAGQRNFELQFTSEIIGRNEFELVLNNESLGQVRFFSSPSSPKSYDLRFSYPGPESRFLGQFLAGKSEYVKENIQISRSSEIRSVSKDLDSVRIIIADVDQLKSKKTLNDFENTAMAAFLIDSYEPKKEAADLNKLYQTDFEVQKISEEESRVLESGLEALPFQFVPKAGQKLLMENAVAIQNVGGKKIGMSLINQSFPMYLSGDTLTYQLIWSEILGELYPDEDENWKMDAPVFEGLSSILTFNSRNNTDEFTLIGGDTLFFHQDIINPFSQFTQVTLSDSGWINLSDTLEIPVYGEKEFGDVSARMRLANFLKNQSMKAETVLPNAVEVRVSDWVWLVLFLIGFGVLWFEPRIR</sequence>
<feature type="transmembrane region" description="Helical" evidence="1">
    <location>
        <begin position="520"/>
        <end position="536"/>
    </location>
</feature>
<dbReference type="Proteomes" id="UP000003919">
    <property type="component" value="Unassembled WGS sequence"/>
</dbReference>
<dbReference type="OrthoDB" id="980086at2"/>
<dbReference type="STRING" id="388413.ALPR1_08773"/>
<dbReference type="eggNOG" id="ENOG502Z7W1">
    <property type="taxonomic scope" value="Bacteria"/>
</dbReference>
<organism evidence="2 3">
    <name type="scientific">Algoriphagus machipongonensis</name>
    <dbReference type="NCBI Taxonomy" id="388413"/>
    <lineage>
        <taxon>Bacteria</taxon>
        <taxon>Pseudomonadati</taxon>
        <taxon>Bacteroidota</taxon>
        <taxon>Cytophagia</taxon>
        <taxon>Cytophagales</taxon>
        <taxon>Cyclobacteriaceae</taxon>
        <taxon>Algoriphagus</taxon>
    </lineage>
</organism>
<comment type="caution">
    <text evidence="2">The sequence shown here is derived from an EMBL/GenBank/DDBJ whole genome shotgun (WGS) entry which is preliminary data.</text>
</comment>
<evidence type="ECO:0000313" key="3">
    <source>
        <dbReference type="Proteomes" id="UP000003919"/>
    </source>
</evidence>
<dbReference type="AlphaFoldDB" id="A3I1N9"/>
<proteinExistence type="predicted"/>
<keyword evidence="1" id="KW-1133">Transmembrane helix</keyword>
<dbReference type="EMBL" id="AAXU02000001">
    <property type="protein sequence ID" value="EAZ79705.1"/>
    <property type="molecule type" value="Genomic_DNA"/>
</dbReference>
<keyword evidence="1" id="KW-0812">Transmembrane</keyword>
<dbReference type="RefSeq" id="WP_008199909.1">
    <property type="nucleotide sequence ID" value="NZ_CM001023.1"/>
</dbReference>
<gene>
    <name evidence="2" type="ORF">ALPR1_08773</name>
</gene>
<name>A3I1N9_9BACT</name>
<protein>
    <submittedName>
        <fullName evidence="2">Uncharacterized protein</fullName>
    </submittedName>
</protein>
<feature type="transmembrane region" description="Helical" evidence="1">
    <location>
        <begin position="42"/>
        <end position="60"/>
    </location>
</feature>
<reference evidence="2 3" key="1">
    <citation type="journal article" date="2011" name="J. Bacteriol.">
        <title>Complete genome sequence of Algoriphagus sp. PR1, bacterial prey of a colony-forming choanoflagellate.</title>
        <authorList>
            <person name="Alegado R.A."/>
            <person name="Ferriera S."/>
            <person name="Nusbaum C."/>
            <person name="Young S.K."/>
            <person name="Zeng Q."/>
            <person name="Imamovic A."/>
            <person name="Fairclough S.R."/>
            <person name="King N."/>
        </authorList>
    </citation>
    <scope>NUCLEOTIDE SEQUENCE [LARGE SCALE GENOMIC DNA]</scope>
    <source>
        <strain evidence="2 3">PR1</strain>
    </source>
</reference>